<keyword evidence="8" id="KW-1185">Reference proteome</keyword>
<dbReference type="Proteomes" id="UP001163823">
    <property type="component" value="Chromosome 9"/>
</dbReference>
<comment type="subcellular location">
    <subcellularLocation>
        <location evidence="1">Membrane</location>
        <topology evidence="1">Single-pass membrane protein</topology>
    </subcellularLocation>
</comment>
<sequence length="211" mass="23586">MDSGFRVCFWFLAEQGTSFGLRISMVGSTALNIRRCRRIMRIRCIPIMKSFGYPGPIIRYPDDQFAGSGSLLAKVIPPKQAAAMFLFLVFWNLPPLKVFQTQLTTNKSEPLVLRCPAASFSNSTYYIALYFAHNLESPGAGSRVFNMCKWSSLCPQFVSDFSRCSYLCHPVTTCWSYNITLTPAANSSSGPLINAGEDFDVLTLGKNNSRW</sequence>
<keyword evidence="7" id="KW-0418">Kinase</keyword>
<comment type="caution">
    <text evidence="7">The sequence shown here is derived from an EMBL/GenBank/DDBJ whole genome shotgun (WGS) entry which is preliminary data.</text>
</comment>
<accession>A0AAD7PGN2</accession>
<evidence type="ECO:0000256" key="3">
    <source>
        <dbReference type="ARBA" id="ARBA00022729"/>
    </source>
</evidence>
<dbReference type="KEGG" id="qsa:O6P43_021591"/>
<evidence type="ECO:0000259" key="6">
    <source>
        <dbReference type="Pfam" id="PF12819"/>
    </source>
</evidence>
<evidence type="ECO:0000256" key="4">
    <source>
        <dbReference type="ARBA" id="ARBA00022989"/>
    </source>
</evidence>
<evidence type="ECO:0000256" key="5">
    <source>
        <dbReference type="ARBA" id="ARBA00023136"/>
    </source>
</evidence>
<name>A0AAD7PGN2_QUISA</name>
<keyword evidence="7" id="KW-0808">Transferase</keyword>
<feature type="domain" description="Malectin-like" evidence="6">
    <location>
        <begin position="92"/>
        <end position="200"/>
    </location>
</feature>
<protein>
    <submittedName>
        <fullName evidence="7">Leucine-rich repeat receptor-like serine/threonine-protein kinase</fullName>
    </submittedName>
</protein>
<dbReference type="GO" id="GO:0016301">
    <property type="term" value="F:kinase activity"/>
    <property type="evidence" value="ECO:0007669"/>
    <property type="project" value="UniProtKB-KW"/>
</dbReference>
<evidence type="ECO:0000256" key="1">
    <source>
        <dbReference type="ARBA" id="ARBA00004167"/>
    </source>
</evidence>
<evidence type="ECO:0000313" key="7">
    <source>
        <dbReference type="EMBL" id="KAJ7954913.1"/>
    </source>
</evidence>
<evidence type="ECO:0000313" key="8">
    <source>
        <dbReference type="Proteomes" id="UP001163823"/>
    </source>
</evidence>
<evidence type="ECO:0000256" key="2">
    <source>
        <dbReference type="ARBA" id="ARBA00022692"/>
    </source>
</evidence>
<dbReference type="GO" id="GO:0016020">
    <property type="term" value="C:membrane"/>
    <property type="evidence" value="ECO:0007669"/>
    <property type="project" value="UniProtKB-SubCell"/>
</dbReference>
<reference evidence="7" key="1">
    <citation type="journal article" date="2023" name="Science">
        <title>Elucidation of the pathway for biosynthesis of saponin adjuvants from the soapbark tree.</title>
        <authorList>
            <person name="Reed J."/>
            <person name="Orme A."/>
            <person name="El-Demerdash A."/>
            <person name="Owen C."/>
            <person name="Martin L.B.B."/>
            <person name="Misra R.C."/>
            <person name="Kikuchi S."/>
            <person name="Rejzek M."/>
            <person name="Martin A.C."/>
            <person name="Harkess A."/>
            <person name="Leebens-Mack J."/>
            <person name="Louveau T."/>
            <person name="Stephenson M.J."/>
            <person name="Osbourn A."/>
        </authorList>
    </citation>
    <scope>NUCLEOTIDE SEQUENCE</scope>
    <source>
        <strain evidence="7">S10</strain>
    </source>
</reference>
<gene>
    <name evidence="7" type="ORF">O6P43_021591</name>
</gene>
<dbReference type="AlphaFoldDB" id="A0AAD7PGN2"/>
<proteinExistence type="predicted"/>
<keyword evidence="4" id="KW-1133">Transmembrane helix</keyword>
<dbReference type="Pfam" id="PF12819">
    <property type="entry name" value="Malectin_like"/>
    <property type="match status" value="1"/>
</dbReference>
<organism evidence="7 8">
    <name type="scientific">Quillaja saponaria</name>
    <name type="common">Soap bark tree</name>
    <dbReference type="NCBI Taxonomy" id="32244"/>
    <lineage>
        <taxon>Eukaryota</taxon>
        <taxon>Viridiplantae</taxon>
        <taxon>Streptophyta</taxon>
        <taxon>Embryophyta</taxon>
        <taxon>Tracheophyta</taxon>
        <taxon>Spermatophyta</taxon>
        <taxon>Magnoliopsida</taxon>
        <taxon>eudicotyledons</taxon>
        <taxon>Gunneridae</taxon>
        <taxon>Pentapetalae</taxon>
        <taxon>rosids</taxon>
        <taxon>fabids</taxon>
        <taxon>Fabales</taxon>
        <taxon>Quillajaceae</taxon>
        <taxon>Quillaja</taxon>
    </lineage>
</organism>
<keyword evidence="5" id="KW-0472">Membrane</keyword>
<dbReference type="InterPro" id="IPR024788">
    <property type="entry name" value="Malectin-like_Carb-bd_dom"/>
</dbReference>
<keyword evidence="7" id="KW-0675">Receptor</keyword>
<dbReference type="EMBL" id="JARAOO010000009">
    <property type="protein sequence ID" value="KAJ7954913.1"/>
    <property type="molecule type" value="Genomic_DNA"/>
</dbReference>
<keyword evidence="2" id="KW-0812">Transmembrane</keyword>
<keyword evidence="3" id="KW-0732">Signal</keyword>